<protein>
    <submittedName>
        <fullName evidence="1">NAD/FAD-binding protein</fullName>
    </submittedName>
</protein>
<dbReference type="EMBL" id="JAMTCP010000020">
    <property type="protein sequence ID" value="MCP2259797.1"/>
    <property type="molecule type" value="Genomic_DNA"/>
</dbReference>
<gene>
    <name evidence="1" type="ORF">LX15_003506</name>
</gene>
<proteinExistence type="predicted"/>
<sequence length="451" mass="48904">MSERSTFPAREPVTVRDVRRVAVVGAGVAGIAAAYRLCRTPNTGVDVTLFERAADLGGDARTISVEDGDGALAVDIGVFAFQETLFPRFAAFLTELGVASRPYRERPCFFDADTGDTYTPAGYDFLDGEPPSGTSAEFTALHHQARRFRVEGASHPALTEPDLSLGEYAEHTGLGPDFRHSFVVQLASAQWNLPSATVLGLPARSVLCLMTEDGPGAAAVPWRTIEGGTATYLRRVRAVLLGQGCHIRTTRVTGVAERADGVRLRTHDKSESFDHVIIATHADEALSLLERPSPLQRGLAAVPYHACTLLLHRDPVVMAPDRHRWGTSNFGRTRRFGDLRTWHTTYVNQTQGLRSTRDYFRTPDSPLPIRDDLVVAETHFRHPVFVAEAIHLQHGIMALNTEGRVSVAGAYVQTPPLGPDSLGLHEAAFTSGVAAAETLLAHHEPVPGVSS</sequence>
<accession>A0ABT1HWA6</accession>
<dbReference type="Gene3D" id="3.50.50.60">
    <property type="entry name" value="FAD/NAD(P)-binding domain"/>
    <property type="match status" value="2"/>
</dbReference>
<dbReference type="InterPro" id="IPR050464">
    <property type="entry name" value="Zeta_carotene_desat/Oxidored"/>
</dbReference>
<keyword evidence="2" id="KW-1185">Reference proteome</keyword>
<dbReference type="PANTHER" id="PTHR42923:SF17">
    <property type="entry name" value="AMINE OXIDASE DOMAIN-CONTAINING PROTEIN"/>
    <property type="match status" value="1"/>
</dbReference>
<evidence type="ECO:0000313" key="1">
    <source>
        <dbReference type="EMBL" id="MCP2259797.1"/>
    </source>
</evidence>
<dbReference type="Gene3D" id="3.90.660.20">
    <property type="entry name" value="Protoporphyrinogen oxidase, mitochondrial, domain 2"/>
    <property type="match status" value="1"/>
</dbReference>
<dbReference type="PRINTS" id="PR00419">
    <property type="entry name" value="ADXRDTASE"/>
</dbReference>
<organism evidence="1 2">
    <name type="scientific">Streptoalloteichus tenebrarius (strain ATCC 17920 / DSM 40477 / JCM 4838 / CBS 697.72 / NBRC 16177 / NCIMB 11028 / NRRL B-12390 / A12253. 1 / ISP 5477)</name>
    <name type="common">Streptomyces tenebrarius</name>
    <dbReference type="NCBI Taxonomy" id="1933"/>
    <lineage>
        <taxon>Bacteria</taxon>
        <taxon>Bacillati</taxon>
        <taxon>Actinomycetota</taxon>
        <taxon>Actinomycetes</taxon>
        <taxon>Pseudonocardiales</taxon>
        <taxon>Pseudonocardiaceae</taxon>
        <taxon>Streptoalloteichus</taxon>
    </lineage>
</organism>
<dbReference type="Proteomes" id="UP001205311">
    <property type="component" value="Unassembled WGS sequence"/>
</dbReference>
<dbReference type="InterPro" id="IPR036188">
    <property type="entry name" value="FAD/NAD-bd_sf"/>
</dbReference>
<dbReference type="SUPFAM" id="SSF51905">
    <property type="entry name" value="FAD/NAD(P)-binding domain"/>
    <property type="match status" value="1"/>
</dbReference>
<dbReference type="PANTHER" id="PTHR42923">
    <property type="entry name" value="PROTOPORPHYRINOGEN OXIDASE"/>
    <property type="match status" value="1"/>
</dbReference>
<comment type="caution">
    <text evidence="1">The sequence shown here is derived from an EMBL/GenBank/DDBJ whole genome shotgun (WGS) entry which is preliminary data.</text>
</comment>
<dbReference type="Pfam" id="PF13450">
    <property type="entry name" value="NAD_binding_8"/>
    <property type="match status" value="1"/>
</dbReference>
<evidence type="ECO:0000313" key="2">
    <source>
        <dbReference type="Proteomes" id="UP001205311"/>
    </source>
</evidence>
<name>A0ABT1HWA6_STRSD</name>
<reference evidence="1 2" key="1">
    <citation type="submission" date="2022-06" db="EMBL/GenBank/DDBJ databases">
        <title>Genomic Encyclopedia of Archaeal and Bacterial Type Strains, Phase II (KMG-II): from individual species to whole genera.</title>
        <authorList>
            <person name="Goeker M."/>
        </authorList>
    </citation>
    <scope>NUCLEOTIDE SEQUENCE [LARGE SCALE GENOMIC DNA]</scope>
    <source>
        <strain evidence="1 2">DSM 40477</strain>
    </source>
</reference>